<dbReference type="WBParaSite" id="SVE_1228300.1">
    <property type="protein sequence ID" value="SVE_1228300.1"/>
    <property type="gene ID" value="SVE_1228300"/>
</dbReference>
<accession>A0A0K0FR67</accession>
<reference evidence="3" key="2">
    <citation type="submission" date="2015-08" db="UniProtKB">
        <authorList>
            <consortium name="WormBaseParasite"/>
        </authorList>
    </citation>
    <scope>IDENTIFICATION</scope>
</reference>
<evidence type="ECO:0000313" key="2">
    <source>
        <dbReference type="Proteomes" id="UP000035680"/>
    </source>
</evidence>
<feature type="signal peptide" evidence="1">
    <location>
        <begin position="1"/>
        <end position="21"/>
    </location>
</feature>
<sequence>MFFKLVIELIIISILYNCCHTFNDYKRTLYVDVSGRPYFTSGSTSVGGTIQLNCRGHESFQPKRLINNSTFSTSSPISEGESLDICSVKITYHVTVGIASFCRERNEEDKRNNRYNCLLYINDTLFIRNSPTFLEASKKKN</sequence>
<dbReference type="AlphaFoldDB" id="A0A0K0FR67"/>
<dbReference type="Proteomes" id="UP000035680">
    <property type="component" value="Unassembled WGS sequence"/>
</dbReference>
<proteinExistence type="predicted"/>
<reference evidence="2" key="1">
    <citation type="submission" date="2014-07" db="EMBL/GenBank/DDBJ databases">
        <authorList>
            <person name="Martin A.A"/>
            <person name="De Silva N."/>
        </authorList>
    </citation>
    <scope>NUCLEOTIDE SEQUENCE</scope>
</reference>
<feature type="chain" id="PRO_5005330024" evidence="1">
    <location>
        <begin position="22"/>
        <end position="141"/>
    </location>
</feature>
<keyword evidence="2" id="KW-1185">Reference proteome</keyword>
<organism evidence="2 3">
    <name type="scientific">Strongyloides venezuelensis</name>
    <name type="common">Threadworm</name>
    <dbReference type="NCBI Taxonomy" id="75913"/>
    <lineage>
        <taxon>Eukaryota</taxon>
        <taxon>Metazoa</taxon>
        <taxon>Ecdysozoa</taxon>
        <taxon>Nematoda</taxon>
        <taxon>Chromadorea</taxon>
        <taxon>Rhabditida</taxon>
        <taxon>Tylenchina</taxon>
        <taxon>Panagrolaimomorpha</taxon>
        <taxon>Strongyloidoidea</taxon>
        <taxon>Strongyloididae</taxon>
        <taxon>Strongyloides</taxon>
    </lineage>
</organism>
<evidence type="ECO:0000256" key="1">
    <source>
        <dbReference type="SAM" id="SignalP"/>
    </source>
</evidence>
<evidence type="ECO:0000313" key="3">
    <source>
        <dbReference type="WBParaSite" id="SVE_1228300.1"/>
    </source>
</evidence>
<protein>
    <submittedName>
        <fullName evidence="3">ZP domain-containing protein</fullName>
    </submittedName>
</protein>
<name>A0A0K0FR67_STRVS</name>
<keyword evidence="1" id="KW-0732">Signal</keyword>